<protein>
    <submittedName>
        <fullName evidence="2">Uncharacterized protein</fullName>
    </submittedName>
</protein>
<feature type="compositionally biased region" description="Polar residues" evidence="1">
    <location>
        <begin position="92"/>
        <end position="111"/>
    </location>
</feature>
<feature type="region of interest" description="Disordered" evidence="1">
    <location>
        <begin position="1"/>
        <end position="116"/>
    </location>
</feature>
<reference evidence="2 3" key="1">
    <citation type="journal article" date="2012" name="Genome Biol.">
        <title>Genome and low-iron response of an oceanic diatom adapted to chronic iron limitation.</title>
        <authorList>
            <person name="Lommer M."/>
            <person name="Specht M."/>
            <person name="Roy A.S."/>
            <person name="Kraemer L."/>
            <person name="Andreson R."/>
            <person name="Gutowska M.A."/>
            <person name="Wolf J."/>
            <person name="Bergner S.V."/>
            <person name="Schilhabel M.B."/>
            <person name="Klostermeier U.C."/>
            <person name="Beiko R.G."/>
            <person name="Rosenstiel P."/>
            <person name="Hippler M."/>
            <person name="Laroche J."/>
        </authorList>
    </citation>
    <scope>NUCLEOTIDE SEQUENCE [LARGE SCALE GENOMIC DNA]</scope>
    <source>
        <strain evidence="2 3">CCMP1005</strain>
    </source>
</reference>
<dbReference type="Proteomes" id="UP000266841">
    <property type="component" value="Unassembled WGS sequence"/>
</dbReference>
<evidence type="ECO:0000313" key="3">
    <source>
        <dbReference type="Proteomes" id="UP000266841"/>
    </source>
</evidence>
<dbReference type="AlphaFoldDB" id="K0RGU5"/>
<accession>K0RGU5</accession>
<keyword evidence="3" id="KW-1185">Reference proteome</keyword>
<evidence type="ECO:0000313" key="2">
    <source>
        <dbReference type="EMBL" id="EJK45772.1"/>
    </source>
</evidence>
<feature type="compositionally biased region" description="Low complexity" evidence="1">
    <location>
        <begin position="79"/>
        <end position="91"/>
    </location>
</feature>
<gene>
    <name evidence="2" type="ORF">THAOC_35596</name>
</gene>
<evidence type="ECO:0000256" key="1">
    <source>
        <dbReference type="SAM" id="MobiDB-lite"/>
    </source>
</evidence>
<sequence>MHVPSRGTLGPRHSIRPSNFPEPLKLREASVPASTPAEPYDSRRGPFAPPRTPVRAAPSPAEVPRGLPRCPRASVGTREAPSSPSEPPTTAVDASSTAENKPPGRTTQGSLAQIEPRPRVEVQFYLAQGA</sequence>
<comment type="caution">
    <text evidence="2">The sequence shown here is derived from an EMBL/GenBank/DDBJ whole genome shotgun (WGS) entry which is preliminary data.</text>
</comment>
<name>K0RGU5_THAOC</name>
<proteinExistence type="predicted"/>
<organism evidence="2 3">
    <name type="scientific">Thalassiosira oceanica</name>
    <name type="common">Marine diatom</name>
    <dbReference type="NCBI Taxonomy" id="159749"/>
    <lineage>
        <taxon>Eukaryota</taxon>
        <taxon>Sar</taxon>
        <taxon>Stramenopiles</taxon>
        <taxon>Ochrophyta</taxon>
        <taxon>Bacillariophyta</taxon>
        <taxon>Coscinodiscophyceae</taxon>
        <taxon>Thalassiosirophycidae</taxon>
        <taxon>Thalassiosirales</taxon>
        <taxon>Thalassiosiraceae</taxon>
        <taxon>Thalassiosira</taxon>
    </lineage>
</organism>
<dbReference type="EMBL" id="AGNL01048253">
    <property type="protein sequence ID" value="EJK45772.1"/>
    <property type="molecule type" value="Genomic_DNA"/>
</dbReference>